<dbReference type="EMBL" id="UINC01102775">
    <property type="protein sequence ID" value="SVC64657.1"/>
    <property type="molecule type" value="Genomic_DNA"/>
</dbReference>
<dbReference type="InterPro" id="IPR015422">
    <property type="entry name" value="PyrdxlP-dep_Trfase_small"/>
</dbReference>
<keyword evidence="2" id="KW-0032">Aminotransferase</keyword>
<evidence type="ECO:0000256" key="3">
    <source>
        <dbReference type="ARBA" id="ARBA00022679"/>
    </source>
</evidence>
<dbReference type="Pfam" id="PF00155">
    <property type="entry name" value="Aminotran_1_2"/>
    <property type="match status" value="1"/>
</dbReference>
<dbReference type="Gene3D" id="3.90.1150.10">
    <property type="entry name" value="Aspartate Aminotransferase, domain 1"/>
    <property type="match status" value="1"/>
</dbReference>
<proteinExistence type="predicted"/>
<name>A0A382NW43_9ZZZZ</name>
<comment type="cofactor">
    <cofactor evidence="1">
        <name>pyridoxal 5'-phosphate</name>
        <dbReference type="ChEBI" id="CHEBI:597326"/>
    </cofactor>
</comment>
<evidence type="ECO:0000313" key="5">
    <source>
        <dbReference type="EMBL" id="SVC64657.1"/>
    </source>
</evidence>
<evidence type="ECO:0000256" key="2">
    <source>
        <dbReference type="ARBA" id="ARBA00022576"/>
    </source>
</evidence>
<accession>A0A382NW43</accession>
<dbReference type="InterPro" id="IPR015424">
    <property type="entry name" value="PyrdxlP-dep_Trfase"/>
</dbReference>
<dbReference type="InterPro" id="IPR015421">
    <property type="entry name" value="PyrdxlP-dep_Trfase_major"/>
</dbReference>
<dbReference type="GO" id="GO:0030170">
    <property type="term" value="F:pyridoxal phosphate binding"/>
    <property type="evidence" value="ECO:0007669"/>
    <property type="project" value="InterPro"/>
</dbReference>
<dbReference type="Gene3D" id="3.40.640.10">
    <property type="entry name" value="Type I PLP-dependent aspartate aminotransferase-like (Major domain)"/>
    <property type="match status" value="1"/>
</dbReference>
<sequence length="254" mass="27749">HINVSHYALSLNSGNAYRFSTEDIASGTNLIMTNYPHNPSGQIADVAWWRSLCQYCSDNDIRLFNDAAYIALSHSDECATLSEIAVEFPNLSWAEAFTAAKLIGNGTGWHVGAMVGSRDFIGDIKEVKGKTDTGFVAPMAAGVLAALETDQAGIDRYRVMYADRLAVLRDLMADCRMRLAIEPRAGFFTLWDTPTKAFGQAINSGEQFNFMMIERTGVVGVHFGDALRYAVCADVSAMADDLRAAFQAADVSYE</sequence>
<feature type="non-terminal residue" evidence="5">
    <location>
        <position position="1"/>
    </location>
</feature>
<organism evidence="5">
    <name type="scientific">marine metagenome</name>
    <dbReference type="NCBI Taxonomy" id="408172"/>
    <lineage>
        <taxon>unclassified sequences</taxon>
        <taxon>metagenomes</taxon>
        <taxon>ecological metagenomes</taxon>
    </lineage>
</organism>
<keyword evidence="3" id="KW-0808">Transferase</keyword>
<dbReference type="AlphaFoldDB" id="A0A382NW43"/>
<dbReference type="InterPro" id="IPR050881">
    <property type="entry name" value="LL-DAP_aminotransferase"/>
</dbReference>
<feature type="domain" description="Aminotransferase class I/classII large" evidence="4">
    <location>
        <begin position="24"/>
        <end position="222"/>
    </location>
</feature>
<dbReference type="PANTHER" id="PTHR42832">
    <property type="entry name" value="AMINO ACID AMINOTRANSFERASE"/>
    <property type="match status" value="1"/>
</dbReference>
<dbReference type="InterPro" id="IPR004839">
    <property type="entry name" value="Aminotransferase_I/II_large"/>
</dbReference>
<dbReference type="PANTHER" id="PTHR42832:SF3">
    <property type="entry name" value="L-GLUTAMINE--4-(METHYLSULFANYL)-2-OXOBUTANOATE AMINOTRANSFERASE"/>
    <property type="match status" value="1"/>
</dbReference>
<protein>
    <recommendedName>
        <fullName evidence="4">Aminotransferase class I/classII large domain-containing protein</fullName>
    </recommendedName>
</protein>
<evidence type="ECO:0000259" key="4">
    <source>
        <dbReference type="Pfam" id="PF00155"/>
    </source>
</evidence>
<reference evidence="5" key="1">
    <citation type="submission" date="2018-05" db="EMBL/GenBank/DDBJ databases">
        <authorList>
            <person name="Lanie J.A."/>
            <person name="Ng W.-L."/>
            <person name="Kazmierczak K.M."/>
            <person name="Andrzejewski T.M."/>
            <person name="Davidsen T.M."/>
            <person name="Wayne K.J."/>
            <person name="Tettelin H."/>
            <person name="Glass J.I."/>
            <person name="Rusch D."/>
            <person name="Podicherti R."/>
            <person name="Tsui H.-C.T."/>
            <person name="Winkler M.E."/>
        </authorList>
    </citation>
    <scope>NUCLEOTIDE SEQUENCE</scope>
</reference>
<gene>
    <name evidence="5" type="ORF">METZ01_LOCUS317511</name>
</gene>
<dbReference type="SUPFAM" id="SSF53383">
    <property type="entry name" value="PLP-dependent transferases"/>
    <property type="match status" value="1"/>
</dbReference>
<evidence type="ECO:0000256" key="1">
    <source>
        <dbReference type="ARBA" id="ARBA00001933"/>
    </source>
</evidence>
<dbReference type="GO" id="GO:0008483">
    <property type="term" value="F:transaminase activity"/>
    <property type="evidence" value="ECO:0007669"/>
    <property type="project" value="UniProtKB-KW"/>
</dbReference>